<reference evidence="2" key="1">
    <citation type="submission" date="2023-03" db="EMBL/GenBank/DDBJ databases">
        <title>Actinorhabdospora filicis NBRC 111898.</title>
        <authorList>
            <person name="Ichikawa N."/>
            <person name="Sato H."/>
            <person name="Tonouchi N."/>
        </authorList>
    </citation>
    <scope>NUCLEOTIDE SEQUENCE</scope>
    <source>
        <strain evidence="2">NBRC 111898</strain>
    </source>
</reference>
<protein>
    <submittedName>
        <fullName evidence="2">MBL fold metallo-hydrolase</fullName>
    </submittedName>
</protein>
<comment type="caution">
    <text evidence="2">The sequence shown here is derived from an EMBL/GenBank/DDBJ whole genome shotgun (WGS) entry which is preliminary data.</text>
</comment>
<dbReference type="SUPFAM" id="SSF56281">
    <property type="entry name" value="Metallo-hydrolase/oxidoreductase"/>
    <property type="match status" value="1"/>
</dbReference>
<evidence type="ECO:0000259" key="1">
    <source>
        <dbReference type="SMART" id="SM00849"/>
    </source>
</evidence>
<feature type="domain" description="Metallo-beta-lactamase" evidence="1">
    <location>
        <begin position="7"/>
        <end position="173"/>
    </location>
</feature>
<proteinExistence type="predicted"/>
<dbReference type="EMBL" id="BSTX01000001">
    <property type="protein sequence ID" value="GLZ75483.1"/>
    <property type="molecule type" value="Genomic_DNA"/>
</dbReference>
<dbReference type="PANTHER" id="PTHR43546">
    <property type="entry name" value="UPF0173 METAL-DEPENDENT HYDROLASE MJ1163-RELATED"/>
    <property type="match status" value="1"/>
</dbReference>
<dbReference type="PANTHER" id="PTHR43546:SF3">
    <property type="entry name" value="UPF0173 METAL-DEPENDENT HYDROLASE MJ1163"/>
    <property type="match status" value="1"/>
</dbReference>
<dbReference type="SMART" id="SM00849">
    <property type="entry name" value="Lactamase_B"/>
    <property type="match status" value="1"/>
</dbReference>
<dbReference type="Pfam" id="PF13483">
    <property type="entry name" value="Lactamase_B_3"/>
    <property type="match status" value="1"/>
</dbReference>
<accession>A0A9W6SFQ7</accession>
<dbReference type="RefSeq" id="WP_285660720.1">
    <property type="nucleotide sequence ID" value="NZ_BSTX01000001.1"/>
</dbReference>
<gene>
    <name evidence="2" type="ORF">Afil01_02900</name>
</gene>
<sequence>MLLTKYTHAAVRVEEGGRAIFVDPGIWTEPGALDGAEAILISHVHNDHMSAELIAEAAGKNPDLRVYGPAEALAHLDLGERAVAVEAGESFEAAGMTVSAHGGRHAHIWEELPDVANLGYLVGGRVYVPGDSLVPPGVDVEVLFVPIHGSWMKIGEAIAFAREVKPERAHPIHDAQMSPERGWHSADAWLTRASETAYSRLAFGVAEDLG</sequence>
<dbReference type="Gene3D" id="3.60.15.10">
    <property type="entry name" value="Ribonuclease Z/Hydroxyacylglutathione hydrolase-like"/>
    <property type="match status" value="1"/>
</dbReference>
<dbReference type="InterPro" id="IPR036866">
    <property type="entry name" value="RibonucZ/Hydroxyglut_hydro"/>
</dbReference>
<keyword evidence="3" id="KW-1185">Reference proteome</keyword>
<dbReference type="AlphaFoldDB" id="A0A9W6SFQ7"/>
<dbReference type="InterPro" id="IPR001279">
    <property type="entry name" value="Metallo-B-lactamas"/>
</dbReference>
<name>A0A9W6SFQ7_9ACTN</name>
<dbReference type="Proteomes" id="UP001165079">
    <property type="component" value="Unassembled WGS sequence"/>
</dbReference>
<evidence type="ECO:0000313" key="2">
    <source>
        <dbReference type="EMBL" id="GLZ75483.1"/>
    </source>
</evidence>
<organism evidence="2 3">
    <name type="scientific">Actinorhabdospora filicis</name>
    <dbReference type="NCBI Taxonomy" id="1785913"/>
    <lineage>
        <taxon>Bacteria</taxon>
        <taxon>Bacillati</taxon>
        <taxon>Actinomycetota</taxon>
        <taxon>Actinomycetes</taxon>
        <taxon>Micromonosporales</taxon>
        <taxon>Micromonosporaceae</taxon>
        <taxon>Actinorhabdospora</taxon>
    </lineage>
</organism>
<dbReference type="InterPro" id="IPR050114">
    <property type="entry name" value="UPF0173_UPF0282_UlaG_hydrolase"/>
</dbReference>
<evidence type="ECO:0000313" key="3">
    <source>
        <dbReference type="Proteomes" id="UP001165079"/>
    </source>
</evidence>